<accession>A0A327NF73</accession>
<reference evidence="1 2" key="1">
    <citation type="submission" date="2018-06" db="EMBL/GenBank/DDBJ databases">
        <title>Spirosoma sp. HMF3257 Genome sequencing and assembly.</title>
        <authorList>
            <person name="Kang H."/>
            <person name="Cha I."/>
            <person name="Kim H."/>
            <person name="Kang J."/>
            <person name="Joh K."/>
        </authorList>
    </citation>
    <scope>NUCLEOTIDE SEQUENCE [LARGE SCALE GENOMIC DNA]</scope>
    <source>
        <strain evidence="1 2">HMF3257</strain>
    </source>
</reference>
<dbReference type="AlphaFoldDB" id="A0A327NF73"/>
<dbReference type="Proteomes" id="UP000249016">
    <property type="component" value="Unassembled WGS sequence"/>
</dbReference>
<protein>
    <recommendedName>
        <fullName evidence="3">SprB repeat-containing protein</fullName>
    </recommendedName>
</protein>
<proteinExistence type="predicted"/>
<keyword evidence="2" id="KW-1185">Reference proteome</keyword>
<comment type="caution">
    <text evidence="1">The sequence shown here is derived from an EMBL/GenBank/DDBJ whole genome shotgun (WGS) entry which is preliminary data.</text>
</comment>
<dbReference type="OrthoDB" id="1524994at2"/>
<dbReference type="EMBL" id="QLII01000001">
    <property type="protein sequence ID" value="RAI73423.1"/>
    <property type="molecule type" value="Genomic_DNA"/>
</dbReference>
<dbReference type="Pfam" id="PF13573">
    <property type="entry name" value="SprB"/>
    <property type="match status" value="2"/>
</dbReference>
<dbReference type="Gene3D" id="2.40.10.10">
    <property type="entry name" value="Trypsin-like serine proteases"/>
    <property type="match status" value="1"/>
</dbReference>
<dbReference type="InterPro" id="IPR025667">
    <property type="entry name" value="SprB_repeat"/>
</dbReference>
<dbReference type="InterPro" id="IPR043504">
    <property type="entry name" value="Peptidase_S1_PA_chymotrypsin"/>
</dbReference>
<evidence type="ECO:0000313" key="2">
    <source>
        <dbReference type="Proteomes" id="UP000249016"/>
    </source>
</evidence>
<name>A0A327NF73_9BACT</name>
<evidence type="ECO:0000313" key="1">
    <source>
        <dbReference type="EMBL" id="RAI73423.1"/>
    </source>
</evidence>
<gene>
    <name evidence="1" type="ORF">HMF3257_01400</name>
</gene>
<organism evidence="1 2">
    <name type="scientific">Spirosoma telluris</name>
    <dbReference type="NCBI Taxonomy" id="2183553"/>
    <lineage>
        <taxon>Bacteria</taxon>
        <taxon>Pseudomonadati</taxon>
        <taxon>Bacteroidota</taxon>
        <taxon>Cytophagia</taxon>
        <taxon>Cytophagales</taxon>
        <taxon>Cytophagaceae</taxon>
        <taxon>Spirosoma</taxon>
    </lineage>
</organism>
<evidence type="ECO:0008006" key="3">
    <source>
        <dbReference type="Google" id="ProtNLM"/>
    </source>
</evidence>
<sequence length="197" mass="20583">MVTDKAGCTTQASYTLTQPTQLQAQFTVVKAVSCASGSDGIVSVDVSGGTPKPSRDPYSYSWKVKSSGLVVTQGTNRLTNASSTTYVVTATDGNGVSRDFEIFLPEPLPLVATVASLTNVSCFGLANGSASVTIQGGAAPYVTRWSTQQTGLSLANMQAGKYLAVITDANSCQAQVSVQIQQPRPNDCYGNGYSYLL</sequence>
<dbReference type="RefSeq" id="WP_111340303.1">
    <property type="nucleotide sequence ID" value="NZ_QLII01000001.1"/>
</dbReference>